<evidence type="ECO:0000313" key="1">
    <source>
        <dbReference type="EMBL" id="EDM28607.1"/>
    </source>
</evidence>
<protein>
    <submittedName>
        <fullName evidence="1">Uncharacterized protein</fullName>
    </submittedName>
</protein>
<dbReference type="SUPFAM" id="SSF49899">
    <property type="entry name" value="Concanavalin A-like lectins/glucanases"/>
    <property type="match status" value="1"/>
</dbReference>
<dbReference type="eggNOG" id="COG3712">
    <property type="taxonomic scope" value="Bacteria"/>
</dbReference>
<dbReference type="Proteomes" id="UP000004947">
    <property type="component" value="Unassembled WGS sequence"/>
</dbReference>
<comment type="caution">
    <text evidence="1">The sequence shown here is derived from an EMBL/GenBank/DDBJ whole genome shotgun (WGS) entry which is preliminary data.</text>
</comment>
<reference evidence="1 2" key="1">
    <citation type="journal article" date="2010" name="J. Bacteriol.">
        <title>Genome sequence of Lentisphaera araneosa HTCC2155T, the type species of the order Lentisphaerales in the phylum Lentisphaerae.</title>
        <authorList>
            <person name="Thrash J.C."/>
            <person name="Cho J.C."/>
            <person name="Vergin K.L."/>
            <person name="Morris R.M."/>
            <person name="Giovannoni S.J."/>
        </authorList>
    </citation>
    <scope>NUCLEOTIDE SEQUENCE [LARGE SCALE GENOMIC DNA]</scope>
    <source>
        <strain evidence="1 2">HTCC2155</strain>
    </source>
</reference>
<dbReference type="Gene3D" id="2.60.120.1440">
    <property type="match status" value="1"/>
</dbReference>
<dbReference type="InterPro" id="IPR012373">
    <property type="entry name" value="Ferrdict_sens_TM"/>
</dbReference>
<dbReference type="EMBL" id="ABCK01000004">
    <property type="protein sequence ID" value="EDM28607.1"/>
    <property type="molecule type" value="Genomic_DNA"/>
</dbReference>
<dbReference type="InterPro" id="IPR013320">
    <property type="entry name" value="ConA-like_dom_sf"/>
</dbReference>
<dbReference type="PANTHER" id="PTHR30273:SF2">
    <property type="entry name" value="PROTEIN FECR"/>
    <property type="match status" value="1"/>
</dbReference>
<dbReference type="OrthoDB" id="292867at2"/>
<dbReference type="STRING" id="313628.LNTAR_08559"/>
<accession>A6DHV3</accession>
<keyword evidence="2" id="KW-1185">Reference proteome</keyword>
<organism evidence="1 2">
    <name type="scientific">Lentisphaera araneosa HTCC2155</name>
    <dbReference type="NCBI Taxonomy" id="313628"/>
    <lineage>
        <taxon>Bacteria</taxon>
        <taxon>Pseudomonadati</taxon>
        <taxon>Lentisphaerota</taxon>
        <taxon>Lentisphaeria</taxon>
        <taxon>Lentisphaerales</taxon>
        <taxon>Lentisphaeraceae</taxon>
        <taxon>Lentisphaera</taxon>
    </lineage>
</organism>
<dbReference type="Gene3D" id="2.60.120.200">
    <property type="match status" value="1"/>
</dbReference>
<gene>
    <name evidence="1" type="ORF">LNTAR_08559</name>
</gene>
<dbReference type="RefSeq" id="WP_007277488.1">
    <property type="nucleotide sequence ID" value="NZ_ABCK01000004.1"/>
</dbReference>
<evidence type="ECO:0000313" key="2">
    <source>
        <dbReference type="Proteomes" id="UP000004947"/>
    </source>
</evidence>
<sequence length="521" mass="58979">MNFETKVKHLVSALLDDKITREEGEQLDKLLQESEEARKIYRRMVDMDIALQETSEFEAPFKDLPQPEEMPEKFRATRFQLHVFQAIAASLLIALVITFTESSPEVDKREVAKSIPQTVKTEEIVLARIIEMSSNVNWQSEPYLIGDDLFAEKLVLTEGSVLIKYENGAEIKLEAPVSYELRSLSYAKIDYGDLAARIPQAAQGFTVDSPRASVVDLGTEFSMKVDKNGETQVFVFEGEVETSLIGEDGNTFKNARLSANEGVVINDDLSLIKDQSKTSSFVRINTGENPTIGILDKYVEEVKNDQPVAYWRFEEGREHVNEASELFPLSFENSLAPENGVLSFKEGSDHYFQVNSPIHGINANGYTVEFWLNPDEYRSQMSLLSFVLPDQPTWHLLYTSLTGEKDGLKHSPFNVRMSSRFPANNGSGVNCFSNQAFMTRQWSHYVFVKDSQNLSIYINGELANTVKTSLGSDNQAYQLCFGRIDSERSMRYYIGQLDELAIYNYPLEADQIKGHFEAQVK</sequence>
<name>A6DHV3_9BACT</name>
<dbReference type="GO" id="GO:0016989">
    <property type="term" value="F:sigma factor antagonist activity"/>
    <property type="evidence" value="ECO:0007669"/>
    <property type="project" value="TreeGrafter"/>
</dbReference>
<dbReference type="Pfam" id="PF13385">
    <property type="entry name" value="Laminin_G_3"/>
    <property type="match status" value="1"/>
</dbReference>
<dbReference type="AlphaFoldDB" id="A6DHV3"/>
<proteinExistence type="predicted"/>
<dbReference type="PANTHER" id="PTHR30273">
    <property type="entry name" value="PERIPLASMIC SIGNAL SENSOR AND SIGMA FACTOR ACTIVATOR FECR-RELATED"/>
    <property type="match status" value="1"/>
</dbReference>